<name>A0A511FGG3_9CELL</name>
<dbReference type="InterPro" id="IPR005561">
    <property type="entry name" value="ANTAR"/>
</dbReference>
<accession>A0A511FGG3</accession>
<sequence>MTDRHDLLLALARAVARQRAGAGPEGLCRAAVALLGADGGSVTCAPAEPAGATVCATDEVAARLADLEEVVGDGPAVRAFREGRPVTAVLGADTPVPASLAAFAAAAAGIPGDGRPLVVRAWPVRAARGPVAVLAVHGAAGSPDGAAGPEGRDGPGGPRTDPGQVLADALAPALLGAPEPPGGGPVQRAVGMVVAQTGRPPHDAHALLRARAWAEGVRLADVAADVLDRRTAFGGR</sequence>
<dbReference type="RefSeq" id="WP_146840306.1">
    <property type="nucleotide sequence ID" value="NZ_BJVQ01000074.1"/>
</dbReference>
<protein>
    <recommendedName>
        <fullName evidence="2">ANTAR domain-containing protein</fullName>
    </recommendedName>
</protein>
<dbReference type="Gene3D" id="1.10.10.10">
    <property type="entry name" value="Winged helix-like DNA-binding domain superfamily/Winged helix DNA-binding domain"/>
    <property type="match status" value="1"/>
</dbReference>
<dbReference type="InterPro" id="IPR036388">
    <property type="entry name" value="WH-like_DNA-bd_sf"/>
</dbReference>
<evidence type="ECO:0000256" key="1">
    <source>
        <dbReference type="SAM" id="MobiDB-lite"/>
    </source>
</evidence>
<comment type="caution">
    <text evidence="3">The sequence shown here is derived from an EMBL/GenBank/DDBJ whole genome shotgun (WGS) entry which is preliminary data.</text>
</comment>
<dbReference type="GO" id="GO:0003723">
    <property type="term" value="F:RNA binding"/>
    <property type="evidence" value="ECO:0007669"/>
    <property type="project" value="InterPro"/>
</dbReference>
<dbReference type="Proteomes" id="UP000564629">
    <property type="component" value="Unassembled WGS sequence"/>
</dbReference>
<dbReference type="SMART" id="SM01012">
    <property type="entry name" value="ANTAR"/>
    <property type="match status" value="1"/>
</dbReference>
<organism evidence="3 5">
    <name type="scientific">Cellulomonas hominis</name>
    <dbReference type="NCBI Taxonomy" id="156981"/>
    <lineage>
        <taxon>Bacteria</taxon>
        <taxon>Bacillati</taxon>
        <taxon>Actinomycetota</taxon>
        <taxon>Actinomycetes</taxon>
        <taxon>Micrococcales</taxon>
        <taxon>Cellulomonadaceae</taxon>
        <taxon>Cellulomonas</taxon>
    </lineage>
</organism>
<feature type="domain" description="ANTAR" evidence="2">
    <location>
        <begin position="166"/>
        <end position="227"/>
    </location>
</feature>
<evidence type="ECO:0000313" key="4">
    <source>
        <dbReference type="EMBL" id="MBB5475180.1"/>
    </source>
</evidence>
<evidence type="ECO:0000313" key="6">
    <source>
        <dbReference type="Proteomes" id="UP000564629"/>
    </source>
</evidence>
<feature type="region of interest" description="Disordered" evidence="1">
    <location>
        <begin position="140"/>
        <end position="163"/>
    </location>
</feature>
<dbReference type="EMBL" id="BJVQ01000074">
    <property type="protein sequence ID" value="GEL48346.1"/>
    <property type="molecule type" value="Genomic_DNA"/>
</dbReference>
<evidence type="ECO:0000259" key="2">
    <source>
        <dbReference type="SMART" id="SM01012"/>
    </source>
</evidence>
<evidence type="ECO:0000313" key="3">
    <source>
        <dbReference type="EMBL" id="GEL48346.1"/>
    </source>
</evidence>
<feature type="compositionally biased region" description="Low complexity" evidence="1">
    <location>
        <begin position="140"/>
        <end position="149"/>
    </location>
</feature>
<dbReference type="AlphaFoldDB" id="A0A511FGG3"/>
<gene>
    <name evidence="3" type="ORF">CHO01_34620</name>
    <name evidence="4" type="ORF">HNR08_003916</name>
</gene>
<dbReference type="Proteomes" id="UP000321723">
    <property type="component" value="Unassembled WGS sequence"/>
</dbReference>
<proteinExistence type="predicted"/>
<evidence type="ECO:0000313" key="5">
    <source>
        <dbReference type="Proteomes" id="UP000321723"/>
    </source>
</evidence>
<reference evidence="4 6" key="2">
    <citation type="submission" date="2020-08" db="EMBL/GenBank/DDBJ databases">
        <title>Sequencing the genomes of 1000 actinobacteria strains.</title>
        <authorList>
            <person name="Klenk H.-P."/>
        </authorList>
    </citation>
    <scope>NUCLEOTIDE SEQUENCE [LARGE SCALE GENOMIC DNA]</scope>
    <source>
        <strain evidence="4 6">DSM 9581</strain>
    </source>
</reference>
<keyword evidence="5" id="KW-1185">Reference proteome</keyword>
<dbReference type="Pfam" id="PF03861">
    <property type="entry name" value="ANTAR"/>
    <property type="match status" value="1"/>
</dbReference>
<reference evidence="3 5" key="1">
    <citation type="submission" date="2019-07" db="EMBL/GenBank/DDBJ databases">
        <title>Whole genome shotgun sequence of Cellulomonas hominis NBRC 16055.</title>
        <authorList>
            <person name="Hosoyama A."/>
            <person name="Uohara A."/>
            <person name="Ohji S."/>
            <person name="Ichikawa N."/>
        </authorList>
    </citation>
    <scope>NUCLEOTIDE SEQUENCE [LARGE SCALE GENOMIC DNA]</scope>
    <source>
        <strain evidence="3 5">NBRC 16055</strain>
    </source>
</reference>
<dbReference type="OrthoDB" id="7466251at2"/>
<dbReference type="EMBL" id="JACHDN010000001">
    <property type="protein sequence ID" value="MBB5475180.1"/>
    <property type="molecule type" value="Genomic_DNA"/>
</dbReference>